<dbReference type="PATRIC" id="fig|742817.3.peg.2096"/>
<dbReference type="STRING" id="742817.HMPREF9449_01968"/>
<dbReference type="RefSeq" id="WP_009137115.1">
    <property type="nucleotide sequence ID" value="NZ_JH594596.1"/>
</dbReference>
<dbReference type="InterPro" id="IPR055396">
    <property type="entry name" value="DUF7088"/>
</dbReference>
<keyword evidence="1" id="KW-1133">Transmembrane helix</keyword>
<evidence type="ECO:0000313" key="5">
    <source>
        <dbReference type="Proteomes" id="UP000004892"/>
    </source>
</evidence>
<dbReference type="Pfam" id="PF09822">
    <property type="entry name" value="ABC_transp_aux"/>
    <property type="match status" value="1"/>
</dbReference>
<evidence type="ECO:0000259" key="3">
    <source>
        <dbReference type="Pfam" id="PF23357"/>
    </source>
</evidence>
<feature type="domain" description="ABC-type uncharacterised transport system" evidence="2">
    <location>
        <begin position="169"/>
        <end position="413"/>
    </location>
</feature>
<protein>
    <submittedName>
        <fullName evidence="4">Gliding-associated putative ABC transporter substrate-binding component GldG</fullName>
    </submittedName>
</protein>
<evidence type="ECO:0000256" key="1">
    <source>
        <dbReference type="SAM" id="Phobius"/>
    </source>
</evidence>
<dbReference type="Proteomes" id="UP000004892">
    <property type="component" value="Unassembled WGS sequence"/>
</dbReference>
<feature type="transmembrane region" description="Helical" evidence="1">
    <location>
        <begin position="466"/>
        <end position="486"/>
    </location>
</feature>
<name>H1DJ96_9BACT</name>
<sequence>MKQLIRNNIYIIVCILLINIGMSFVFIRIDFTSNNRYSLSKVSKTIVQNTLDPITVDFYVTENLPQDLKKLAKEFVYLLKEYKSLSNVNFTINIIHPNNEQTRQKAIEAGIQPLLIEISERDLEKIQNIFMGAIFRIGNKQSVIPFINHNTPLEYEITRLLKQSTDTLKPRVGFIKGHREASLGQMPQLINELSHLTDISVIDLFNTHELERYNVLCIIDPKDVYSPYEKEQIDKYLREGGRLFIALNHAVGQINESQNNGFINWTGIEDILEEKGLKIQYDFVVDNNCGTITVNQQNGFMNYQSSVSFPYLPIITNFSKHTITHGLNALLLPFASSIQQVKTNSTYIFTPLATTSSISGRQQAPIFFNLQKQWTRRDFNSPHNIVAALLTNEDNNSAIVAITDADFLINDVGIFAHPLRTDNINFAINSIEWLADNSGLIKLRNKFTTFATLEPIDDYAKNFLKYFNFLLPIILTLGYAGIRFRFNRNKRINRSRPGYID</sequence>
<dbReference type="Pfam" id="PF23357">
    <property type="entry name" value="DUF7088"/>
    <property type="match status" value="1"/>
</dbReference>
<accession>H1DJ96</accession>
<comment type="caution">
    <text evidence="4">The sequence shown here is derived from an EMBL/GenBank/DDBJ whole genome shotgun (WGS) entry which is preliminary data.</text>
</comment>
<evidence type="ECO:0000259" key="2">
    <source>
        <dbReference type="Pfam" id="PF09822"/>
    </source>
</evidence>
<dbReference type="InterPro" id="IPR019196">
    <property type="entry name" value="ABC_transp_unknown"/>
</dbReference>
<keyword evidence="5" id="KW-1185">Reference proteome</keyword>
<feature type="domain" description="DUF7088" evidence="3">
    <location>
        <begin position="34"/>
        <end position="135"/>
    </location>
</feature>
<dbReference type="GeneID" id="98069525"/>
<dbReference type="AlphaFoldDB" id="H1DJ96"/>
<dbReference type="HOGENOM" id="CLU_018716_1_1_10"/>
<dbReference type="EMBL" id="ADMC01000025">
    <property type="protein sequence ID" value="EHP46351.1"/>
    <property type="molecule type" value="Genomic_DNA"/>
</dbReference>
<keyword evidence="1" id="KW-0472">Membrane</keyword>
<keyword evidence="1" id="KW-0812">Transmembrane</keyword>
<gene>
    <name evidence="4" type="ORF">HMPREF9449_01968</name>
</gene>
<evidence type="ECO:0000313" key="4">
    <source>
        <dbReference type="EMBL" id="EHP46351.1"/>
    </source>
</evidence>
<reference evidence="4 5" key="1">
    <citation type="submission" date="2012-01" db="EMBL/GenBank/DDBJ databases">
        <title>The Genome Sequence of Odoribacter laneus YIT 12061.</title>
        <authorList>
            <consortium name="The Broad Institute Genome Sequencing Platform"/>
            <person name="Earl A."/>
            <person name="Ward D."/>
            <person name="Feldgarden M."/>
            <person name="Gevers D."/>
            <person name="Morotomi M."/>
            <person name="Young S.K."/>
            <person name="Zeng Q."/>
            <person name="Gargeya S."/>
            <person name="Fitzgerald M."/>
            <person name="Haas B."/>
            <person name="Abouelleil A."/>
            <person name="Alvarado L."/>
            <person name="Arachchi H.M."/>
            <person name="Berlin A."/>
            <person name="Chapman S.B."/>
            <person name="Gearin G."/>
            <person name="Goldberg J."/>
            <person name="Griggs A."/>
            <person name="Gujja S."/>
            <person name="Hansen M."/>
            <person name="Heiman D."/>
            <person name="Howarth C."/>
            <person name="Larimer J."/>
            <person name="Lui A."/>
            <person name="MacDonald P.J.P."/>
            <person name="McCowen C."/>
            <person name="Montmayeur A."/>
            <person name="Murphy C."/>
            <person name="Neiman D."/>
            <person name="Pearson M."/>
            <person name="Priest M."/>
            <person name="Roberts A."/>
            <person name="Saif S."/>
            <person name="Shea T."/>
            <person name="Sisk P."/>
            <person name="Stolte C."/>
            <person name="Sykes S."/>
            <person name="Wortman J."/>
            <person name="Nusbaum C."/>
            <person name="Birren B."/>
        </authorList>
    </citation>
    <scope>NUCLEOTIDE SEQUENCE [LARGE SCALE GENOMIC DNA]</scope>
    <source>
        <strain evidence="4 5">YIT 12061</strain>
    </source>
</reference>
<proteinExistence type="predicted"/>
<dbReference type="eggNOG" id="COG3225">
    <property type="taxonomic scope" value="Bacteria"/>
</dbReference>
<organism evidence="4 5">
    <name type="scientific">Odoribacter laneus YIT 12061</name>
    <dbReference type="NCBI Taxonomy" id="742817"/>
    <lineage>
        <taxon>Bacteria</taxon>
        <taxon>Pseudomonadati</taxon>
        <taxon>Bacteroidota</taxon>
        <taxon>Bacteroidia</taxon>
        <taxon>Bacteroidales</taxon>
        <taxon>Odoribacteraceae</taxon>
        <taxon>Odoribacter</taxon>
    </lineage>
</organism>
<feature type="transmembrane region" description="Helical" evidence="1">
    <location>
        <begin position="9"/>
        <end position="29"/>
    </location>
</feature>